<dbReference type="GO" id="GO:0070991">
    <property type="term" value="F:medium-chain fatty acyl-CoA dehydrogenase activity"/>
    <property type="evidence" value="ECO:0007669"/>
    <property type="project" value="UniProtKB-EC"/>
</dbReference>
<name>A0A6S6U5W8_9BACT</name>
<evidence type="ECO:0000313" key="10">
    <source>
        <dbReference type="EMBL" id="CAA6829835.1"/>
    </source>
</evidence>
<dbReference type="Pfam" id="PF12806">
    <property type="entry name" value="Acyl-CoA_dh_C"/>
    <property type="match status" value="1"/>
</dbReference>
<dbReference type="Pfam" id="PF02771">
    <property type="entry name" value="Acyl-CoA_dh_N"/>
    <property type="match status" value="1"/>
</dbReference>
<organism evidence="10">
    <name type="scientific">uncultured Aureispira sp</name>
    <dbReference type="NCBI Taxonomy" id="1331704"/>
    <lineage>
        <taxon>Bacteria</taxon>
        <taxon>Pseudomonadati</taxon>
        <taxon>Bacteroidota</taxon>
        <taxon>Saprospiria</taxon>
        <taxon>Saprospirales</taxon>
        <taxon>Saprospiraceae</taxon>
        <taxon>Aureispira</taxon>
        <taxon>environmental samples</taxon>
    </lineage>
</organism>
<dbReference type="InterPro" id="IPR025878">
    <property type="entry name" value="Acyl-CoA_dh-like_C_dom"/>
</dbReference>
<dbReference type="EMBL" id="CACVAQ010000521">
    <property type="protein sequence ID" value="CAA6829835.1"/>
    <property type="molecule type" value="Genomic_DNA"/>
</dbReference>
<evidence type="ECO:0000256" key="3">
    <source>
        <dbReference type="ARBA" id="ARBA00022630"/>
    </source>
</evidence>
<dbReference type="InterPro" id="IPR009100">
    <property type="entry name" value="AcylCoA_DH/oxidase_NM_dom_sf"/>
</dbReference>
<dbReference type="InterPro" id="IPR013786">
    <property type="entry name" value="AcylCoA_DH/ox_N"/>
</dbReference>
<evidence type="ECO:0000256" key="4">
    <source>
        <dbReference type="ARBA" id="ARBA00022827"/>
    </source>
</evidence>
<protein>
    <submittedName>
        <fullName evidence="10">Acyl-CoA dehydrogenase (EC)</fullName>
        <ecNumber evidence="10">1.3.8.7</ecNumber>
    </submittedName>
</protein>
<comment type="similarity">
    <text evidence="2 5">Belongs to the acyl-CoA dehydrogenase family.</text>
</comment>
<evidence type="ECO:0000259" key="7">
    <source>
        <dbReference type="Pfam" id="PF02770"/>
    </source>
</evidence>
<comment type="cofactor">
    <cofactor evidence="1 5">
        <name>FAD</name>
        <dbReference type="ChEBI" id="CHEBI:57692"/>
    </cofactor>
</comment>
<keyword evidence="5 10" id="KW-0560">Oxidoreductase</keyword>
<dbReference type="InterPro" id="IPR046373">
    <property type="entry name" value="Acyl-CoA_Oxase/DH_mid-dom_sf"/>
</dbReference>
<dbReference type="Gene3D" id="1.10.540.10">
    <property type="entry name" value="Acyl-CoA dehydrogenase/oxidase, N-terminal domain"/>
    <property type="match status" value="1"/>
</dbReference>
<dbReference type="EC" id="1.3.8.7" evidence="10"/>
<evidence type="ECO:0000256" key="2">
    <source>
        <dbReference type="ARBA" id="ARBA00009347"/>
    </source>
</evidence>
<dbReference type="InterPro" id="IPR037069">
    <property type="entry name" value="AcylCoA_DH/ox_N_sf"/>
</dbReference>
<dbReference type="InterPro" id="IPR036250">
    <property type="entry name" value="AcylCo_DH-like_C"/>
</dbReference>
<dbReference type="Pfam" id="PF02770">
    <property type="entry name" value="Acyl-CoA_dh_M"/>
    <property type="match status" value="1"/>
</dbReference>
<evidence type="ECO:0000256" key="1">
    <source>
        <dbReference type="ARBA" id="ARBA00001974"/>
    </source>
</evidence>
<dbReference type="InterPro" id="IPR006091">
    <property type="entry name" value="Acyl-CoA_Oxase/DH_mid-dom"/>
</dbReference>
<feature type="domain" description="Acyl-CoA oxidase/dehydrogenase middle" evidence="7">
    <location>
        <begin position="177"/>
        <end position="281"/>
    </location>
</feature>
<feature type="domain" description="Acyl-CoA dehydrogenase/oxidase C-terminal" evidence="6">
    <location>
        <begin position="298"/>
        <end position="462"/>
    </location>
</feature>
<dbReference type="AlphaFoldDB" id="A0A6S6U5W8"/>
<feature type="domain" description="Acetyl-CoA dehydrogenase-like C-terminal" evidence="9">
    <location>
        <begin position="482"/>
        <end position="604"/>
    </location>
</feature>
<dbReference type="InterPro" id="IPR009075">
    <property type="entry name" value="AcylCo_DH/oxidase_C"/>
</dbReference>
<feature type="domain" description="Acyl-CoA dehydrogenase/oxidase N-terminal" evidence="8">
    <location>
        <begin position="51"/>
        <end position="171"/>
    </location>
</feature>
<proteinExistence type="inferred from homology"/>
<dbReference type="SUPFAM" id="SSF47203">
    <property type="entry name" value="Acyl-CoA dehydrogenase C-terminal domain-like"/>
    <property type="match status" value="1"/>
</dbReference>
<sequence>MIILSARKSTETFNYSSMKFYSKKNLHFLLYDVFQIENLAQYPLFEEHNKETYNMVLDACTDLSTQKLRPILTEMDRNAPDFVNGRIKVHPDMKELMQAFGSGGWINAPLSYEEGGQQMPYMIFNATIFIMGAANYSASVYPFLSAGAANLIRSFGTEAIKAAYLENLYNGTWQGTMALTEPEAGSSLGDISTSAEPTEEGYYKIKGQKIFISCGDHDGVENIVHLMLARIKGAPKGSKGISLFVVPRMRPDAEGNLEFNDVTTGGIFHKMGYKGAPIAHIITGEQDDCRGYLVGEANKGLHCMFQMMNEARIAVGFNATSIASAAYYASLQYCRERSQGRRMGTKPAAQSLIIEHADVKRMLLFQRSVVEGSLSLLMECSRYADLSRVTTGEEQQKYEAILGLLTPVAKSYPSEMGCLSTSTAIQCLGGYGFTEEFLPELFYREARIHPIHEGTTAIHGMDLLGRKIAKDQGASLNLLIIEITETIQKATEVASLQAYAASLGTTLEKIADATMHLSSLAMQGKLEAFLADSTLYLETFGVTIIAWQWLKQGLVATEKLGGHEDDFYQGKLYTMEYFFEYELPKTRSLLKTLQSKTSVTVDMQDGHFD</sequence>
<dbReference type="PANTHER" id="PTHR42803:SF3">
    <property type="entry name" value="ACYL-COA DEHYDROGENASE-RELATED"/>
    <property type="match status" value="1"/>
</dbReference>
<evidence type="ECO:0000259" key="9">
    <source>
        <dbReference type="Pfam" id="PF12806"/>
    </source>
</evidence>
<evidence type="ECO:0000259" key="6">
    <source>
        <dbReference type="Pfam" id="PF00441"/>
    </source>
</evidence>
<dbReference type="SUPFAM" id="SSF56645">
    <property type="entry name" value="Acyl-CoA dehydrogenase NM domain-like"/>
    <property type="match status" value="1"/>
</dbReference>
<dbReference type="Gene3D" id="2.40.110.10">
    <property type="entry name" value="Butyryl-CoA Dehydrogenase, subunit A, domain 2"/>
    <property type="match status" value="1"/>
</dbReference>
<evidence type="ECO:0000259" key="8">
    <source>
        <dbReference type="Pfam" id="PF02771"/>
    </source>
</evidence>
<keyword evidence="4 5" id="KW-0274">FAD</keyword>
<reference evidence="10" key="1">
    <citation type="submission" date="2020-01" db="EMBL/GenBank/DDBJ databases">
        <authorList>
            <person name="Meier V. D."/>
            <person name="Meier V D."/>
        </authorList>
    </citation>
    <scope>NUCLEOTIDE SEQUENCE</scope>
    <source>
        <strain evidence="10">HLG_WM_MAG_10</strain>
    </source>
</reference>
<dbReference type="GO" id="GO:0050660">
    <property type="term" value="F:flavin adenine dinucleotide binding"/>
    <property type="evidence" value="ECO:0007669"/>
    <property type="project" value="InterPro"/>
</dbReference>
<keyword evidence="3 5" id="KW-0285">Flavoprotein</keyword>
<accession>A0A6S6U5W8</accession>
<dbReference type="PANTHER" id="PTHR42803">
    <property type="entry name" value="ACYL-COA DEHYDROGENASE"/>
    <property type="match status" value="1"/>
</dbReference>
<dbReference type="InterPro" id="IPR052166">
    <property type="entry name" value="Diverse_Acyl-CoA_DH"/>
</dbReference>
<evidence type="ECO:0000256" key="5">
    <source>
        <dbReference type="RuleBase" id="RU362125"/>
    </source>
</evidence>
<dbReference type="Pfam" id="PF00441">
    <property type="entry name" value="Acyl-CoA_dh_1"/>
    <property type="match status" value="1"/>
</dbReference>
<gene>
    <name evidence="10" type="ORF">HELGO_WM25651</name>
</gene>
<dbReference type="Gene3D" id="1.20.140.10">
    <property type="entry name" value="Butyryl-CoA Dehydrogenase, subunit A, domain 3"/>
    <property type="match status" value="1"/>
</dbReference>